<organism evidence="2 3">
    <name type="scientific">Pristionchus entomophagus</name>
    <dbReference type="NCBI Taxonomy" id="358040"/>
    <lineage>
        <taxon>Eukaryota</taxon>
        <taxon>Metazoa</taxon>
        <taxon>Ecdysozoa</taxon>
        <taxon>Nematoda</taxon>
        <taxon>Chromadorea</taxon>
        <taxon>Rhabditida</taxon>
        <taxon>Rhabditina</taxon>
        <taxon>Diplogasteromorpha</taxon>
        <taxon>Diplogasteroidea</taxon>
        <taxon>Neodiplogasteridae</taxon>
        <taxon>Pristionchus</taxon>
    </lineage>
</organism>
<dbReference type="EMBL" id="BTSX01000004">
    <property type="protein sequence ID" value="GMS96288.1"/>
    <property type="molecule type" value="Genomic_DNA"/>
</dbReference>
<feature type="non-terminal residue" evidence="2">
    <location>
        <position position="1"/>
    </location>
</feature>
<evidence type="ECO:0008006" key="4">
    <source>
        <dbReference type="Google" id="ProtNLM"/>
    </source>
</evidence>
<feature type="non-terminal residue" evidence="2">
    <location>
        <position position="210"/>
    </location>
</feature>
<evidence type="ECO:0000256" key="1">
    <source>
        <dbReference type="SAM" id="Phobius"/>
    </source>
</evidence>
<keyword evidence="1" id="KW-0812">Transmembrane</keyword>
<dbReference type="Proteomes" id="UP001432027">
    <property type="component" value="Unassembled WGS sequence"/>
</dbReference>
<keyword evidence="1" id="KW-1133">Transmembrane helix</keyword>
<protein>
    <recommendedName>
        <fullName evidence="4">G protein-coupled receptor</fullName>
    </recommendedName>
</protein>
<keyword evidence="3" id="KW-1185">Reference proteome</keyword>
<evidence type="ECO:0000313" key="3">
    <source>
        <dbReference type="Proteomes" id="UP001432027"/>
    </source>
</evidence>
<reference evidence="2" key="1">
    <citation type="submission" date="2023-10" db="EMBL/GenBank/DDBJ databases">
        <title>Genome assembly of Pristionchus species.</title>
        <authorList>
            <person name="Yoshida K."/>
            <person name="Sommer R.J."/>
        </authorList>
    </citation>
    <scope>NUCLEOTIDE SEQUENCE</scope>
    <source>
        <strain evidence="2">RS0144</strain>
    </source>
</reference>
<comment type="caution">
    <text evidence="2">The sequence shown here is derived from an EMBL/GenBank/DDBJ whole genome shotgun (WGS) entry which is preliminary data.</text>
</comment>
<feature type="transmembrane region" description="Helical" evidence="1">
    <location>
        <begin position="124"/>
        <end position="145"/>
    </location>
</feature>
<keyword evidence="1" id="KW-0472">Membrane</keyword>
<feature type="transmembrane region" description="Helical" evidence="1">
    <location>
        <begin position="74"/>
        <end position="94"/>
    </location>
</feature>
<accession>A0AAV5TQI1</accession>
<evidence type="ECO:0000313" key="2">
    <source>
        <dbReference type="EMBL" id="GMS96288.1"/>
    </source>
</evidence>
<proteinExistence type="predicted"/>
<dbReference type="AlphaFoldDB" id="A0AAV5TQI1"/>
<feature type="transmembrane region" description="Helical" evidence="1">
    <location>
        <begin position="6"/>
        <end position="21"/>
    </location>
</feature>
<gene>
    <name evidence="2" type="ORF">PENTCL1PPCAC_18463</name>
</gene>
<feature type="transmembrane region" description="Helical" evidence="1">
    <location>
        <begin position="33"/>
        <end position="54"/>
    </location>
</feature>
<feature type="transmembrane region" description="Helical" evidence="1">
    <location>
        <begin position="165"/>
        <end position="187"/>
    </location>
</feature>
<sequence length="210" mass="23137">AFPLSFLAANIAVALSMLRMVRSRSGNVGKRPLFILGLVELATLWAFLPMALGTFETFYAVQTFRRFSNAASPYTSSALSLLSGASTLLTLIVCHETRRVKEAMLMRRTLQWSLRRQLRFCDPILLLSLTIHLATFIAAYGSVVWRCLDRCMGIIDPYQASSMPMRVGQCLFAVSVIAAPCALLTLASAHLARAHILDGRITEARSLIAN</sequence>
<name>A0AAV5TQI1_9BILA</name>